<dbReference type="PANTHER" id="PTHR11712:SF336">
    <property type="entry name" value="3-OXOACYL-[ACYL-CARRIER-PROTEIN] SYNTHASE, MITOCHONDRIAL"/>
    <property type="match status" value="1"/>
</dbReference>
<dbReference type="PANTHER" id="PTHR11712">
    <property type="entry name" value="POLYKETIDE SYNTHASE-RELATED"/>
    <property type="match status" value="1"/>
</dbReference>
<dbReference type="CDD" id="cd00834">
    <property type="entry name" value="KAS_I_II"/>
    <property type="match status" value="1"/>
</dbReference>
<proteinExistence type="inferred from homology"/>
<feature type="domain" description="Ketosynthase family 3 (KS3)" evidence="4">
    <location>
        <begin position="6"/>
        <end position="393"/>
    </location>
</feature>
<keyword evidence="2 3" id="KW-0808">Transferase</keyword>
<reference evidence="5 6" key="1">
    <citation type="submission" date="2019-05" db="EMBL/GenBank/DDBJ databases">
        <authorList>
            <consortium name="Pathogen Informatics"/>
        </authorList>
    </citation>
    <scope>NUCLEOTIDE SEQUENCE [LARGE SCALE GENOMIC DNA]</scope>
    <source>
        <strain evidence="5 6">NCTC503</strain>
    </source>
</reference>
<dbReference type="SMART" id="SM00825">
    <property type="entry name" value="PKS_KS"/>
    <property type="match status" value="1"/>
</dbReference>
<keyword evidence="6" id="KW-1185">Reference proteome</keyword>
<evidence type="ECO:0000256" key="3">
    <source>
        <dbReference type="RuleBase" id="RU003694"/>
    </source>
</evidence>
<sequence length="397" mass="42998">MEKGGGRRVVVTSIGVLNSNGNTTEEFFRNCMQGKVGIDKCTIFNTEKLRTDYVGEIKKSLPYEIDKDKQETRVTSIFKDLVKQMLEDSNLSVEDIQKLEERACMSIATSVGSNDYIIGYVKHNLKDCLVNNNFSQFASICGVNGPCYTNTSACAAGTSAAGTAYSLIHSNRADLVIVVGMDPLTEFSCYGFHSLQNMSDKPCKPFDKNRDGINIGEGGAIFIFEEYEHALNRGAKIYGDICGYSIGNDAYHSTSPDPTGEGALRVMKNALTQGGIDAEKLNYINAHGTGTLLNDEMELKSISGLDKQDPIYVSSTKSMVGHCLAGAGAIELAATLLSVYHDVVFPTATLEESQLTYDNINLIKNKGIYEKVNYALSNSFAFGGNSASILVGKGKDT</sequence>
<dbReference type="InterPro" id="IPR000794">
    <property type="entry name" value="Beta-ketoacyl_synthase"/>
</dbReference>
<evidence type="ECO:0000313" key="6">
    <source>
        <dbReference type="Proteomes" id="UP000308489"/>
    </source>
</evidence>
<name>A0A4U9RN73_HATHI</name>
<dbReference type="Pfam" id="PF00109">
    <property type="entry name" value="ketoacyl-synt"/>
    <property type="match status" value="1"/>
</dbReference>
<comment type="similarity">
    <text evidence="1 3">Belongs to the thiolase-like superfamily. Beta-ketoacyl-ACP synthases family.</text>
</comment>
<dbReference type="GO" id="GO:0006633">
    <property type="term" value="P:fatty acid biosynthetic process"/>
    <property type="evidence" value="ECO:0007669"/>
    <property type="project" value="TreeGrafter"/>
</dbReference>
<dbReference type="InterPro" id="IPR014030">
    <property type="entry name" value="Ketoacyl_synth_N"/>
</dbReference>
<accession>A0A4U9RN73</accession>
<evidence type="ECO:0000256" key="1">
    <source>
        <dbReference type="ARBA" id="ARBA00008467"/>
    </source>
</evidence>
<dbReference type="Proteomes" id="UP000308489">
    <property type="component" value="Chromosome 1"/>
</dbReference>
<dbReference type="Gene3D" id="3.40.47.10">
    <property type="match status" value="1"/>
</dbReference>
<dbReference type="EC" id="2.3.1.179" evidence="5"/>
<gene>
    <name evidence="5" type="primary">fabF_2</name>
    <name evidence="5" type="ORF">NCTC503_02156</name>
</gene>
<keyword evidence="5" id="KW-0012">Acyltransferase</keyword>
<organism evidence="5 6">
    <name type="scientific">Hathewaya histolytica</name>
    <name type="common">Clostridium histolyticum</name>
    <dbReference type="NCBI Taxonomy" id="1498"/>
    <lineage>
        <taxon>Bacteria</taxon>
        <taxon>Bacillati</taxon>
        <taxon>Bacillota</taxon>
        <taxon>Clostridia</taxon>
        <taxon>Eubacteriales</taxon>
        <taxon>Clostridiaceae</taxon>
        <taxon>Hathewaya</taxon>
    </lineage>
</organism>
<dbReference type="KEGG" id="hhw:NCTC503_02156"/>
<dbReference type="InterPro" id="IPR020841">
    <property type="entry name" value="PKS_Beta-ketoAc_synthase_dom"/>
</dbReference>
<dbReference type="EMBL" id="LR590481">
    <property type="protein sequence ID" value="VTQ93662.1"/>
    <property type="molecule type" value="Genomic_DNA"/>
</dbReference>
<evidence type="ECO:0000259" key="4">
    <source>
        <dbReference type="PROSITE" id="PS52004"/>
    </source>
</evidence>
<dbReference type="RefSeq" id="WP_138210721.1">
    <property type="nucleotide sequence ID" value="NZ_CBCRUQ010000013.1"/>
</dbReference>
<dbReference type="OrthoDB" id="9808669at2"/>
<dbReference type="SUPFAM" id="SSF53901">
    <property type="entry name" value="Thiolase-like"/>
    <property type="match status" value="2"/>
</dbReference>
<dbReference type="GO" id="GO:0004315">
    <property type="term" value="F:3-oxoacyl-[acyl-carrier-protein] synthase activity"/>
    <property type="evidence" value="ECO:0007669"/>
    <property type="project" value="UniProtKB-EC"/>
</dbReference>
<evidence type="ECO:0000313" key="5">
    <source>
        <dbReference type="EMBL" id="VTQ93662.1"/>
    </source>
</evidence>
<dbReference type="AlphaFoldDB" id="A0A4U9RN73"/>
<evidence type="ECO:0000256" key="2">
    <source>
        <dbReference type="ARBA" id="ARBA00022679"/>
    </source>
</evidence>
<protein>
    <submittedName>
        <fullName evidence="5">3-oxoacyl-(Acyl carrier protein) synthase II</fullName>
        <ecNumber evidence="5">2.3.1.179</ecNumber>
    </submittedName>
</protein>
<dbReference type="InterPro" id="IPR016039">
    <property type="entry name" value="Thiolase-like"/>
</dbReference>
<dbReference type="Pfam" id="PF02801">
    <property type="entry name" value="Ketoacyl-synt_C"/>
    <property type="match status" value="1"/>
</dbReference>
<dbReference type="PROSITE" id="PS52004">
    <property type="entry name" value="KS3_2"/>
    <property type="match status" value="1"/>
</dbReference>
<dbReference type="InterPro" id="IPR014031">
    <property type="entry name" value="Ketoacyl_synth_C"/>
</dbReference>